<gene>
    <name evidence="3" type="ORF">JYU34_001224</name>
</gene>
<name>A0ABQ7R6B3_PLUXY</name>
<sequence>MKRRVANFFILVYLVSQNINAGSSQSTQTQAASSSSSQTRATSQQSSSSSLTQSSSSANSVSSQPQVVLLNNEQAKLIRPTISPNTTPNLQYVYFVDQNGNNPGINGQSINTQGGGNQPQQCNTVNYPLKTDLTALTPVVVPKNVGPCPSKSRVENTNVPSQIQGSQSNRQNPQIQIFSTDCNKNIQSQAQTPNAVKSNEVRLQNQGTVNVYENVNSNNRQEANNVLYQNQAQVNTFQDINKGNNNIQRSGGNVIVSQAQSQPTANIFQNPSAINGADLFVLQNQPQPKPCSASSNPNQIQGNQGTFVVSQNQQTRNINQNLNKNQVPRDPNVILVRTNGQNEVNTIKGNEGIYGQSQATANTYQNSNNNPAYINLNQVSSSANSIIGNGGNVIVSQSQANANIQNFNNNQVSKNEPNLFFVQNQGQSVNKNNGNVVLTQSQATANALQTINPNQVIGNQPNVVLTQNQAQANVYQNPYPNQMKVIIPNTVQIQNTASNNKCQQQNMNQIQVNQPLLNQVQSQDKTTVQQYSTNIVPTSYSLPQSQQQLNPLTLQNNGNAAIFSVPTQTINPFASSSQGTSNSAISSSGVASFSSVTNLQSNNVITGPKLPTSVPCANIVQFNTVNNTQSYPQRQNNPAASVCNSNVASNNNYQFSPIPTNVPLYSVNDQQNIPVSSISFNPTVPQNAPTTASAFNVVDRNNIIVANPNSYVTLNSNAGTQAVANQFTTQLNRNENSLGRSNNLASAVSSNVQQNIGQYLSGNTQNCQQNILNNVNQVTTQSLSVQPNNYCNQANVKTPIVTPNQCGVSTSNSKQSQDQKSVLSKIGIDKSKIPHTVSIYNGGVPTPRPQPNFNLPAPALPGIVNNINRINPNLCQNPASYLSQLSVANDATPIVPNVFSGCNQLPVVPISPSIAPSDLLYSNVSPVQPTPYSPCLASPPTIISSAPVVPNLSPVNYISTTSASTPVFDSYSNLVSDLVGSILSVFDPETLLQAAVDGYSPAVLTSSNSYVPSQDILVQPFEVYDQPQYIDVSPSFSLPSSNGPSSAVMPISIRLDNSCSCPTCSSSSSGCQCYDPIGSAPVLPPVIIDGDDDDDDEPSNWRDVLKLAVFNKYLSCNGGCNGVNPLVALLLAYM</sequence>
<feature type="signal peptide" evidence="2">
    <location>
        <begin position="1"/>
        <end position="21"/>
    </location>
</feature>
<keyword evidence="2" id="KW-0732">Signal</keyword>
<feature type="chain" id="PRO_5045160107" evidence="2">
    <location>
        <begin position="22"/>
        <end position="1134"/>
    </location>
</feature>
<protein>
    <submittedName>
        <fullName evidence="3">Uncharacterized protein</fullName>
    </submittedName>
</protein>
<evidence type="ECO:0000313" key="3">
    <source>
        <dbReference type="EMBL" id="KAG7312842.1"/>
    </source>
</evidence>
<keyword evidence="4" id="KW-1185">Reference proteome</keyword>
<feature type="region of interest" description="Disordered" evidence="1">
    <location>
        <begin position="145"/>
        <end position="172"/>
    </location>
</feature>
<dbReference type="Proteomes" id="UP000823941">
    <property type="component" value="Chromosome 2"/>
</dbReference>
<accession>A0ABQ7R6B3</accession>
<proteinExistence type="predicted"/>
<evidence type="ECO:0000313" key="4">
    <source>
        <dbReference type="Proteomes" id="UP000823941"/>
    </source>
</evidence>
<reference evidence="3 4" key="1">
    <citation type="submission" date="2021-06" db="EMBL/GenBank/DDBJ databases">
        <title>A haploid diamondback moth (Plutella xylostella L.) genome assembly resolves 31 chromosomes and identifies a diamide resistance mutation.</title>
        <authorList>
            <person name="Ward C.M."/>
            <person name="Perry K.D."/>
            <person name="Baker G."/>
            <person name="Powis K."/>
            <person name="Heckel D.G."/>
            <person name="Baxter S.W."/>
        </authorList>
    </citation>
    <scope>NUCLEOTIDE SEQUENCE [LARGE SCALE GENOMIC DNA]</scope>
    <source>
        <strain evidence="3 4">LV</strain>
        <tissue evidence="3">Single pupa</tissue>
    </source>
</reference>
<organism evidence="3 4">
    <name type="scientific">Plutella xylostella</name>
    <name type="common">Diamondback moth</name>
    <name type="synonym">Plutella maculipennis</name>
    <dbReference type="NCBI Taxonomy" id="51655"/>
    <lineage>
        <taxon>Eukaryota</taxon>
        <taxon>Metazoa</taxon>
        <taxon>Ecdysozoa</taxon>
        <taxon>Arthropoda</taxon>
        <taxon>Hexapoda</taxon>
        <taxon>Insecta</taxon>
        <taxon>Pterygota</taxon>
        <taxon>Neoptera</taxon>
        <taxon>Endopterygota</taxon>
        <taxon>Lepidoptera</taxon>
        <taxon>Glossata</taxon>
        <taxon>Ditrysia</taxon>
        <taxon>Yponomeutoidea</taxon>
        <taxon>Plutellidae</taxon>
        <taxon>Plutella</taxon>
    </lineage>
</organism>
<feature type="region of interest" description="Disordered" evidence="1">
    <location>
        <begin position="23"/>
        <end position="65"/>
    </location>
</feature>
<feature type="compositionally biased region" description="Polar residues" evidence="1">
    <location>
        <begin position="155"/>
        <end position="172"/>
    </location>
</feature>
<evidence type="ECO:0000256" key="1">
    <source>
        <dbReference type="SAM" id="MobiDB-lite"/>
    </source>
</evidence>
<evidence type="ECO:0000256" key="2">
    <source>
        <dbReference type="SAM" id="SignalP"/>
    </source>
</evidence>
<dbReference type="EMBL" id="JAHIBW010000002">
    <property type="protein sequence ID" value="KAG7312842.1"/>
    <property type="molecule type" value="Genomic_DNA"/>
</dbReference>
<feature type="compositionally biased region" description="Low complexity" evidence="1">
    <location>
        <begin position="23"/>
        <end position="64"/>
    </location>
</feature>
<comment type="caution">
    <text evidence="3">The sequence shown here is derived from an EMBL/GenBank/DDBJ whole genome shotgun (WGS) entry which is preliminary data.</text>
</comment>